<dbReference type="Proteomes" id="UP000536262">
    <property type="component" value="Unassembled WGS sequence"/>
</dbReference>
<evidence type="ECO:0000313" key="1">
    <source>
        <dbReference type="EMBL" id="MBB6355057.1"/>
    </source>
</evidence>
<keyword evidence="2" id="KW-1185">Reference proteome</keyword>
<reference evidence="1 2" key="1">
    <citation type="submission" date="2020-08" db="EMBL/GenBank/DDBJ databases">
        <title>Genomic Encyclopedia of Type Strains, Phase IV (KMG-IV): sequencing the most valuable type-strain genomes for metagenomic binning, comparative biology and taxonomic classification.</title>
        <authorList>
            <person name="Goeker M."/>
        </authorList>
    </citation>
    <scope>NUCLEOTIDE SEQUENCE [LARGE SCALE GENOMIC DNA]</scope>
    <source>
        <strain evidence="1 2">DSM 7051</strain>
    </source>
</reference>
<sequence>MAITIAMPNTNFGRVMATDRQARGIGTEFVTMLLATPLALKAPPTSVPSTYSDAGMLAGDRPQERHFIILSHPAVSKRSPVSRRVLPSTWDVALHCHRQSTVSPFFIQVAIISEYFALYTYVL</sequence>
<dbReference type="EMBL" id="JACHOU010000006">
    <property type="protein sequence ID" value="MBB6355057.1"/>
    <property type="molecule type" value="Genomic_DNA"/>
</dbReference>
<name>A0A7X0F8F8_9HYPH</name>
<comment type="caution">
    <text evidence="1">The sequence shown here is derived from an EMBL/GenBank/DDBJ whole genome shotgun (WGS) entry which is preliminary data.</text>
</comment>
<protein>
    <submittedName>
        <fullName evidence="1">Uncharacterized protein</fullName>
    </submittedName>
</protein>
<organism evidence="1 2">
    <name type="scientific">Aminobacter aganoensis</name>
    <dbReference type="NCBI Taxonomy" id="83264"/>
    <lineage>
        <taxon>Bacteria</taxon>
        <taxon>Pseudomonadati</taxon>
        <taxon>Pseudomonadota</taxon>
        <taxon>Alphaproteobacteria</taxon>
        <taxon>Hyphomicrobiales</taxon>
        <taxon>Phyllobacteriaceae</taxon>
        <taxon>Aminobacter</taxon>
    </lineage>
</organism>
<evidence type="ECO:0000313" key="2">
    <source>
        <dbReference type="Proteomes" id="UP000536262"/>
    </source>
</evidence>
<gene>
    <name evidence="1" type="ORF">GGR00_002856</name>
</gene>
<dbReference type="AlphaFoldDB" id="A0A7X0F8F8"/>
<accession>A0A7X0F8F8</accession>
<proteinExistence type="predicted"/>
<dbReference type="RefSeq" id="WP_162244926.1">
    <property type="nucleotide sequence ID" value="NZ_BAABEG010000001.1"/>
</dbReference>